<keyword evidence="2" id="KW-1185">Reference proteome</keyword>
<comment type="caution">
    <text evidence="1">The sequence shown here is derived from an EMBL/GenBank/DDBJ whole genome shotgun (WGS) entry which is preliminary data.</text>
</comment>
<evidence type="ECO:0000313" key="2">
    <source>
        <dbReference type="Proteomes" id="UP001428341"/>
    </source>
</evidence>
<protein>
    <submittedName>
        <fullName evidence="1">Uncharacterized protein</fullName>
    </submittedName>
</protein>
<dbReference type="AlphaFoldDB" id="A0AAP0M392"/>
<organism evidence="1 2">
    <name type="scientific">Citrus x changshan-huyou</name>
    <dbReference type="NCBI Taxonomy" id="2935761"/>
    <lineage>
        <taxon>Eukaryota</taxon>
        <taxon>Viridiplantae</taxon>
        <taxon>Streptophyta</taxon>
        <taxon>Embryophyta</taxon>
        <taxon>Tracheophyta</taxon>
        <taxon>Spermatophyta</taxon>
        <taxon>Magnoliopsida</taxon>
        <taxon>eudicotyledons</taxon>
        <taxon>Gunneridae</taxon>
        <taxon>Pentapetalae</taxon>
        <taxon>rosids</taxon>
        <taxon>malvids</taxon>
        <taxon>Sapindales</taxon>
        <taxon>Rutaceae</taxon>
        <taxon>Aurantioideae</taxon>
        <taxon>Citrus</taxon>
    </lineage>
</organism>
<accession>A0AAP0M392</accession>
<dbReference type="EMBL" id="JBCGBO010000007">
    <property type="protein sequence ID" value="KAK9188924.1"/>
    <property type="molecule type" value="Genomic_DNA"/>
</dbReference>
<evidence type="ECO:0000313" key="1">
    <source>
        <dbReference type="EMBL" id="KAK9188924.1"/>
    </source>
</evidence>
<reference evidence="1 2" key="1">
    <citation type="submission" date="2024-05" db="EMBL/GenBank/DDBJ databases">
        <title>Haplotype-resolved chromosome-level genome assembly of Huyou (Citrus changshanensis).</title>
        <authorList>
            <person name="Miao C."/>
            <person name="Chen W."/>
            <person name="Wu Y."/>
            <person name="Wang L."/>
            <person name="Zhao S."/>
            <person name="Grierson D."/>
            <person name="Xu C."/>
            <person name="Chen K."/>
        </authorList>
    </citation>
    <scope>NUCLEOTIDE SEQUENCE [LARGE SCALE GENOMIC DNA]</scope>
    <source>
        <strain evidence="1">01-14</strain>
        <tissue evidence="1">Leaf</tissue>
    </source>
</reference>
<name>A0AAP0M392_9ROSI</name>
<gene>
    <name evidence="1" type="ORF">WN944_020329</name>
</gene>
<proteinExistence type="predicted"/>
<sequence>MRMESAPSPDILNDDNATTLELGRTMGEDGQNSGPMQEDLVQIAVNFLSIAMDQPSNVTTGQTRTSIQERYLAQVEVLGLEGCFRRTQWFCKEINLYEEVTAAAKSASSVAADLAKASMGISSSKNKGVFI</sequence>
<dbReference type="Proteomes" id="UP001428341">
    <property type="component" value="Unassembled WGS sequence"/>
</dbReference>